<reference evidence="1 2" key="1">
    <citation type="submission" date="2020-04" db="EMBL/GenBank/DDBJ databases">
        <title>Donghicola sp., a member of the Rhodobacteraceae family isolated from mangrove forest in Thailand.</title>
        <authorList>
            <person name="Charoenyingcharoen P."/>
            <person name="Yukphan P."/>
        </authorList>
    </citation>
    <scope>NUCLEOTIDE SEQUENCE [LARGE SCALE GENOMIC DNA]</scope>
    <source>
        <strain evidence="1 2">B5-SW-15</strain>
    </source>
</reference>
<dbReference type="RefSeq" id="WP_177158301.1">
    <property type="nucleotide sequence ID" value="NZ_JABCJE010000008.1"/>
</dbReference>
<sequence>MTLSLHCEGFQDIVPEAQTLSASLKSGTVDSVELPTGFPSPIGLLQFALSIRASAEAQGRAVTITCPDPEVHKVAQECGLSGVLAPLTGGDHVQ</sequence>
<dbReference type="Proteomes" id="UP000592216">
    <property type="component" value="Unassembled WGS sequence"/>
</dbReference>
<evidence type="ECO:0000313" key="1">
    <source>
        <dbReference type="EMBL" id="NVO24647.1"/>
    </source>
</evidence>
<name>A0A850Q4L4_9RHOB</name>
<accession>A0A850Q4L4</accession>
<dbReference type="AlphaFoldDB" id="A0A850Q4L4"/>
<evidence type="ECO:0008006" key="3">
    <source>
        <dbReference type="Google" id="ProtNLM"/>
    </source>
</evidence>
<protein>
    <recommendedName>
        <fullName evidence="3">STAS domain-containing protein</fullName>
    </recommendedName>
</protein>
<organism evidence="1 2">
    <name type="scientific">Donghicola mangrovi</name>
    <dbReference type="NCBI Taxonomy" id="2729614"/>
    <lineage>
        <taxon>Bacteria</taxon>
        <taxon>Pseudomonadati</taxon>
        <taxon>Pseudomonadota</taxon>
        <taxon>Alphaproteobacteria</taxon>
        <taxon>Rhodobacterales</taxon>
        <taxon>Roseobacteraceae</taxon>
        <taxon>Donghicola</taxon>
    </lineage>
</organism>
<comment type="caution">
    <text evidence="1">The sequence shown here is derived from an EMBL/GenBank/DDBJ whole genome shotgun (WGS) entry which is preliminary data.</text>
</comment>
<dbReference type="EMBL" id="JABCJE010000008">
    <property type="protein sequence ID" value="NVO24647.1"/>
    <property type="molecule type" value="Genomic_DNA"/>
</dbReference>
<proteinExistence type="predicted"/>
<gene>
    <name evidence="1" type="ORF">HJ536_14875</name>
</gene>
<evidence type="ECO:0000313" key="2">
    <source>
        <dbReference type="Proteomes" id="UP000592216"/>
    </source>
</evidence>